<evidence type="ECO:0000313" key="1">
    <source>
        <dbReference type="EMBL" id="ORZ26909.1"/>
    </source>
</evidence>
<organism evidence="1 2">
    <name type="scientific">Lobosporangium transversale</name>
    <dbReference type="NCBI Taxonomy" id="64571"/>
    <lineage>
        <taxon>Eukaryota</taxon>
        <taxon>Fungi</taxon>
        <taxon>Fungi incertae sedis</taxon>
        <taxon>Mucoromycota</taxon>
        <taxon>Mortierellomycotina</taxon>
        <taxon>Mortierellomycetes</taxon>
        <taxon>Mortierellales</taxon>
        <taxon>Mortierellaceae</taxon>
        <taxon>Lobosporangium</taxon>
    </lineage>
</organism>
<dbReference type="GeneID" id="33568190"/>
<protein>
    <submittedName>
        <fullName evidence="1">Uncharacterized protein</fullName>
    </submittedName>
</protein>
<gene>
    <name evidence="1" type="ORF">BCR41DRAFT_367909</name>
</gene>
<proteinExistence type="predicted"/>
<accession>A0A1Y2GX95</accession>
<comment type="caution">
    <text evidence="1">The sequence shown here is derived from an EMBL/GenBank/DDBJ whole genome shotgun (WGS) entry which is preliminary data.</text>
</comment>
<reference evidence="1 2" key="1">
    <citation type="submission" date="2016-07" db="EMBL/GenBank/DDBJ databases">
        <title>Pervasive Adenine N6-methylation of Active Genes in Fungi.</title>
        <authorList>
            <consortium name="DOE Joint Genome Institute"/>
            <person name="Mondo S.J."/>
            <person name="Dannebaum R.O."/>
            <person name="Kuo R.C."/>
            <person name="Labutti K."/>
            <person name="Haridas S."/>
            <person name="Kuo A."/>
            <person name="Salamov A."/>
            <person name="Ahrendt S.R."/>
            <person name="Lipzen A."/>
            <person name="Sullivan W."/>
            <person name="Andreopoulos W.B."/>
            <person name="Clum A."/>
            <person name="Lindquist E."/>
            <person name="Daum C."/>
            <person name="Ramamoorthy G.K."/>
            <person name="Gryganskyi A."/>
            <person name="Culley D."/>
            <person name="Magnuson J.K."/>
            <person name="James T.Y."/>
            <person name="O'Malley M.A."/>
            <person name="Stajich J.E."/>
            <person name="Spatafora J.W."/>
            <person name="Visel A."/>
            <person name="Grigoriev I.V."/>
        </authorList>
    </citation>
    <scope>NUCLEOTIDE SEQUENCE [LARGE SCALE GENOMIC DNA]</scope>
    <source>
        <strain evidence="1 2">NRRL 3116</strain>
    </source>
</reference>
<name>A0A1Y2GX95_9FUNG</name>
<dbReference type="AlphaFoldDB" id="A0A1Y2GX95"/>
<evidence type="ECO:0000313" key="2">
    <source>
        <dbReference type="Proteomes" id="UP000193648"/>
    </source>
</evidence>
<sequence length="226" mass="24240">MVSKRKAEDQLYAGFGKKAFTYYNNVAEEVGTTVFNATSTPPTPFRVNGVNVTASSLHSIPVTTSTANSVQSVSTDNIKEYIIPTNGAHLSIYTGLPTLKEYCLSLAIPTTSLSASSASSLNPSMLVPNVAAITSTLVTQPPVSEPQFSFVVAPTSSITGMPMSFFLTEHLCSHFGRVHTIPSLWPSSASQLKPACDCTSWVHLTCDQSLQKQIHGCLLTMKAIMF</sequence>
<dbReference type="InParanoid" id="A0A1Y2GX95"/>
<dbReference type="EMBL" id="MCFF01000005">
    <property type="protein sequence ID" value="ORZ26909.1"/>
    <property type="molecule type" value="Genomic_DNA"/>
</dbReference>
<keyword evidence="2" id="KW-1185">Reference proteome</keyword>
<dbReference type="Proteomes" id="UP000193648">
    <property type="component" value="Unassembled WGS sequence"/>
</dbReference>
<dbReference type="RefSeq" id="XP_021884656.1">
    <property type="nucleotide sequence ID" value="XM_022026347.1"/>
</dbReference>